<organism evidence="2 3">
    <name type="scientific">Bodo saltans</name>
    <name type="common">Flagellated protozoan</name>
    <dbReference type="NCBI Taxonomy" id="75058"/>
    <lineage>
        <taxon>Eukaryota</taxon>
        <taxon>Discoba</taxon>
        <taxon>Euglenozoa</taxon>
        <taxon>Kinetoplastea</taxon>
        <taxon>Metakinetoplastina</taxon>
        <taxon>Eubodonida</taxon>
        <taxon>Bodonidae</taxon>
        <taxon>Bodo</taxon>
    </lineage>
</organism>
<protein>
    <submittedName>
        <fullName evidence="2">Uncharacterized protein</fullName>
    </submittedName>
</protein>
<dbReference type="VEuPathDB" id="TriTrypDB:BSAL_75765"/>
<feature type="compositionally biased region" description="Basic and acidic residues" evidence="1">
    <location>
        <begin position="7"/>
        <end position="17"/>
    </location>
</feature>
<sequence length="355" mass="40217">MASKKRPREESGPHGEVVEAAPAPITPPVNKPVLEFVTALLHYAVQYGKLGVFPTESTAEWTKDCTAQLIKCFNDGKTTLKRRTLISAVVEGLGIEAVDATNTIIRIYDMATKVGEGEADFNHVLNCLLQVTDEENWRTIAKRMLDVFGLWCNGKVVTGLINTSIVRFVEHKKDLVATFVKTLGLDEKSMCKIAKKADDFPKQHEFQGRTDEENWRTMAKRMLYVFGLWCNGKVVTGLINTSIVRFVDTKKDLVAKFMESLGLDEKSMCKIAKKADDFPKQHEFQGRTYHGLAFATTNSYIVYRLIDRTPRLQRFREYSLPEDLSDLLEKKKKGRTYHGLAFATTNSYIDWTKTG</sequence>
<proteinExistence type="predicted"/>
<evidence type="ECO:0000313" key="3">
    <source>
        <dbReference type="Proteomes" id="UP000051952"/>
    </source>
</evidence>
<evidence type="ECO:0000256" key="1">
    <source>
        <dbReference type="SAM" id="MobiDB-lite"/>
    </source>
</evidence>
<feature type="region of interest" description="Disordered" evidence="1">
    <location>
        <begin position="1"/>
        <end position="24"/>
    </location>
</feature>
<gene>
    <name evidence="2" type="ORF">BSAL_75765</name>
</gene>
<dbReference type="Proteomes" id="UP000051952">
    <property type="component" value="Unassembled WGS sequence"/>
</dbReference>
<dbReference type="EMBL" id="CYKH01000698">
    <property type="protein sequence ID" value="CUG20623.1"/>
    <property type="molecule type" value="Genomic_DNA"/>
</dbReference>
<accession>A0A0S4J0K4</accession>
<reference evidence="3" key="1">
    <citation type="submission" date="2015-09" db="EMBL/GenBank/DDBJ databases">
        <authorList>
            <consortium name="Pathogen Informatics"/>
        </authorList>
    </citation>
    <scope>NUCLEOTIDE SEQUENCE [LARGE SCALE GENOMIC DNA]</scope>
    <source>
        <strain evidence="3">Lake Konstanz</strain>
    </source>
</reference>
<evidence type="ECO:0000313" key="2">
    <source>
        <dbReference type="EMBL" id="CUG20623.1"/>
    </source>
</evidence>
<keyword evidence="3" id="KW-1185">Reference proteome</keyword>
<name>A0A0S4J0K4_BODSA</name>
<dbReference type="AlphaFoldDB" id="A0A0S4J0K4"/>